<dbReference type="AlphaFoldDB" id="A0A7G3G5P9"/>
<protein>
    <recommendedName>
        <fullName evidence="1">DUF7931 domain-containing protein</fullName>
    </recommendedName>
</protein>
<sequence>MATCSFPEARSFDRYSDYRLAVAQIIAAAQHELLLCEQDFAHADLGSRAIYDALWAFFTANPAGKLRLIAFNPNYLSQHCQYFLQLTNKFNHLIKLQLAHESCHNWYQGFILADQTHAIRRHHFAWPRGEITNNAADVAILQQQFNAIWEQSSPCSEWQRLYL</sequence>
<proteinExistence type="predicted"/>
<reference evidence="2 3" key="1">
    <citation type="submission" date="2018-01" db="EMBL/GenBank/DDBJ databases">
        <title>Genome sequence of Iodobacter sp. strain PCH194 isolated from Indian Trans-Himalaya.</title>
        <authorList>
            <person name="Kumar V."/>
            <person name="Thakur V."/>
            <person name="Kumar S."/>
            <person name="Singh D."/>
        </authorList>
    </citation>
    <scope>NUCLEOTIDE SEQUENCE [LARGE SCALE GENOMIC DNA]</scope>
    <source>
        <strain evidence="2 3">PCH194</strain>
    </source>
</reference>
<evidence type="ECO:0000259" key="1">
    <source>
        <dbReference type="Pfam" id="PF25559"/>
    </source>
</evidence>
<dbReference type="KEGG" id="ifl:C1H71_02925"/>
<gene>
    <name evidence="2" type="ORF">C1H71_02925</name>
</gene>
<organism evidence="2 3">
    <name type="scientific">Iodobacter fluviatilis</name>
    <dbReference type="NCBI Taxonomy" id="537"/>
    <lineage>
        <taxon>Bacteria</taxon>
        <taxon>Pseudomonadati</taxon>
        <taxon>Pseudomonadota</taxon>
        <taxon>Betaproteobacteria</taxon>
        <taxon>Neisseriales</taxon>
        <taxon>Chitinibacteraceae</taxon>
        <taxon>Iodobacter</taxon>
    </lineage>
</organism>
<dbReference type="Proteomes" id="UP000515917">
    <property type="component" value="Chromosome"/>
</dbReference>
<dbReference type="EMBL" id="CP025781">
    <property type="protein sequence ID" value="QBC42611.1"/>
    <property type="molecule type" value="Genomic_DNA"/>
</dbReference>
<dbReference type="InterPro" id="IPR057691">
    <property type="entry name" value="DUF7931"/>
</dbReference>
<accession>A0A7G3G5P9</accession>
<dbReference type="RefSeq" id="WP_130105230.1">
    <property type="nucleotide sequence ID" value="NZ_CP025781.1"/>
</dbReference>
<evidence type="ECO:0000313" key="3">
    <source>
        <dbReference type="Proteomes" id="UP000515917"/>
    </source>
</evidence>
<dbReference type="Pfam" id="PF25559">
    <property type="entry name" value="DUF7931"/>
    <property type="match status" value="1"/>
</dbReference>
<feature type="domain" description="DUF7931" evidence="1">
    <location>
        <begin position="17"/>
        <end position="161"/>
    </location>
</feature>
<evidence type="ECO:0000313" key="2">
    <source>
        <dbReference type="EMBL" id="QBC42611.1"/>
    </source>
</evidence>
<keyword evidence="3" id="KW-1185">Reference proteome</keyword>
<name>A0A7G3G5P9_9NEIS</name>